<name>A0A3E1YBL9_9BACT</name>
<dbReference type="SFLD" id="SFLDG01129">
    <property type="entry name" value="C1.5:_HAD__Beta-PGM__Phosphata"/>
    <property type="match status" value="1"/>
</dbReference>
<dbReference type="InterPro" id="IPR023214">
    <property type="entry name" value="HAD_sf"/>
</dbReference>
<gene>
    <name evidence="1" type="ORF">DVR12_10765</name>
</gene>
<dbReference type="Gene3D" id="1.10.150.240">
    <property type="entry name" value="Putative phosphatase, domain 2"/>
    <property type="match status" value="1"/>
</dbReference>
<dbReference type="OrthoDB" id="9797415at2"/>
<reference evidence="1 2" key="1">
    <citation type="submission" date="2018-07" db="EMBL/GenBank/DDBJ databases">
        <title>Chitinophaga K2CV101002-2 sp. nov., isolated from a monsoon evergreen broad-leaved forest soil.</title>
        <authorList>
            <person name="Lv Y."/>
        </authorList>
    </citation>
    <scope>NUCLEOTIDE SEQUENCE [LARGE SCALE GENOMIC DNA]</scope>
    <source>
        <strain evidence="1 2">GDMCC 1.1288</strain>
    </source>
</reference>
<dbReference type="Pfam" id="PF00702">
    <property type="entry name" value="Hydrolase"/>
    <property type="match status" value="1"/>
</dbReference>
<dbReference type="InterPro" id="IPR023198">
    <property type="entry name" value="PGP-like_dom2"/>
</dbReference>
<sequence length="208" mass="23605">MQGIKNIIFDLGGVILNINYKLTSEAFQELGVANFDELYSQFHGSDLFNGLETGHVAVEDFLLEMHKHVPSHITDDQIEAAWNAMLLDFPVQRLQLLQQLRQHYNLFLLSNTNAIHLAAFNKILETSRGIPSLATFFDKAYYSHQMGYRKPDKESYQMVLDENELNPGETLFIDDTLPNIEGAKAVGLQTIHLQAPKSILEIFRPANT</sequence>
<proteinExistence type="predicted"/>
<dbReference type="SUPFAM" id="SSF56784">
    <property type="entry name" value="HAD-like"/>
    <property type="match status" value="1"/>
</dbReference>
<keyword evidence="2" id="KW-1185">Reference proteome</keyword>
<dbReference type="InterPro" id="IPR036412">
    <property type="entry name" value="HAD-like_sf"/>
</dbReference>
<dbReference type="Proteomes" id="UP000260644">
    <property type="component" value="Unassembled WGS sequence"/>
</dbReference>
<evidence type="ECO:0000313" key="1">
    <source>
        <dbReference type="EMBL" id="RFS23487.1"/>
    </source>
</evidence>
<dbReference type="NCBIfam" id="TIGR01509">
    <property type="entry name" value="HAD-SF-IA-v3"/>
    <property type="match status" value="1"/>
</dbReference>
<dbReference type="PANTHER" id="PTHR43611:SF3">
    <property type="entry name" value="FLAVIN MONONUCLEOTIDE HYDROLASE 1, CHLOROPLATIC"/>
    <property type="match status" value="1"/>
</dbReference>
<evidence type="ECO:0000313" key="2">
    <source>
        <dbReference type="Proteomes" id="UP000260644"/>
    </source>
</evidence>
<dbReference type="PANTHER" id="PTHR43611">
    <property type="entry name" value="ALPHA-D-GLUCOSE 1-PHOSPHATE PHOSPHATASE"/>
    <property type="match status" value="1"/>
</dbReference>
<dbReference type="SFLD" id="SFLDS00003">
    <property type="entry name" value="Haloacid_Dehalogenase"/>
    <property type="match status" value="1"/>
</dbReference>
<dbReference type="RefSeq" id="WP_116975678.1">
    <property type="nucleotide sequence ID" value="NZ_QPMM01000004.1"/>
</dbReference>
<protein>
    <submittedName>
        <fullName evidence="1">HAD family phosphatase</fullName>
    </submittedName>
</protein>
<dbReference type="AlphaFoldDB" id="A0A3E1YBL9"/>
<dbReference type="EMBL" id="QPMM01000004">
    <property type="protein sequence ID" value="RFS23487.1"/>
    <property type="molecule type" value="Genomic_DNA"/>
</dbReference>
<dbReference type="Gene3D" id="3.40.50.1000">
    <property type="entry name" value="HAD superfamily/HAD-like"/>
    <property type="match status" value="1"/>
</dbReference>
<comment type="caution">
    <text evidence="1">The sequence shown here is derived from an EMBL/GenBank/DDBJ whole genome shotgun (WGS) entry which is preliminary data.</text>
</comment>
<organism evidence="1 2">
    <name type="scientific">Chitinophaga silvatica</name>
    <dbReference type="NCBI Taxonomy" id="2282649"/>
    <lineage>
        <taxon>Bacteria</taxon>
        <taxon>Pseudomonadati</taxon>
        <taxon>Bacteroidota</taxon>
        <taxon>Chitinophagia</taxon>
        <taxon>Chitinophagales</taxon>
        <taxon>Chitinophagaceae</taxon>
        <taxon>Chitinophaga</taxon>
    </lineage>
</organism>
<accession>A0A3E1YBL9</accession>
<dbReference type="CDD" id="cd02603">
    <property type="entry name" value="HAD_sEH-N_like"/>
    <property type="match status" value="1"/>
</dbReference>
<dbReference type="InterPro" id="IPR006439">
    <property type="entry name" value="HAD-SF_hydro_IA"/>
</dbReference>